<sequence length="61" mass="6752">MEMDAKIDSVKNPISGKLVAPEIGTLIMDPNKIDPAKTIIDCPKIGKKVDQSDMNQEPKDW</sequence>
<protein>
    <submittedName>
        <fullName evidence="1">Uncharacterized protein</fullName>
    </submittedName>
</protein>
<organism evidence="1 2">
    <name type="scientific">Lactobacillus amylovorus (strain GRL 1112)</name>
    <dbReference type="NCBI Taxonomy" id="695560"/>
    <lineage>
        <taxon>Bacteria</taxon>
        <taxon>Bacillati</taxon>
        <taxon>Bacillota</taxon>
        <taxon>Bacilli</taxon>
        <taxon>Lactobacillales</taxon>
        <taxon>Lactobacillaceae</taxon>
        <taxon>Lactobacillus</taxon>
    </lineage>
</organism>
<evidence type="ECO:0000313" key="2">
    <source>
        <dbReference type="Proteomes" id="UP000007033"/>
    </source>
</evidence>
<gene>
    <name evidence="1" type="ordered locus">LA2_03945</name>
</gene>
<name>E4SNJ2_LACAR</name>
<dbReference type="Proteomes" id="UP000007033">
    <property type="component" value="Chromosome"/>
</dbReference>
<evidence type="ECO:0000313" key="1">
    <source>
        <dbReference type="EMBL" id="ADQ58762.1"/>
    </source>
</evidence>
<accession>E4SNJ2</accession>
<reference evidence="1 2" key="1">
    <citation type="journal article" date="2011" name="J. Bacteriol.">
        <title>Genome sequence of Lactobacillus amylovorus GRL1112.</title>
        <authorList>
            <person name="Kant R."/>
            <person name="Paulin L."/>
            <person name="Alatalo E."/>
            <person name="de Vos W.M."/>
            <person name="Palva A."/>
        </authorList>
    </citation>
    <scope>NUCLEOTIDE SEQUENCE [LARGE SCALE GENOMIC DNA]</scope>
    <source>
        <strain evidence="1 2">GRL 1112</strain>
    </source>
</reference>
<dbReference type="PATRIC" id="fig|695560.3.peg.785"/>
<dbReference type="Pfam" id="PF12541">
    <property type="entry name" value="DUF3737"/>
    <property type="match status" value="1"/>
</dbReference>
<dbReference type="AlphaFoldDB" id="E4SNJ2"/>
<dbReference type="InterPro" id="IPR022208">
    <property type="entry name" value="DUF3737"/>
</dbReference>
<proteinExistence type="predicted"/>
<dbReference type="EMBL" id="CP002338">
    <property type="protein sequence ID" value="ADQ58762.1"/>
    <property type="molecule type" value="Genomic_DNA"/>
</dbReference>
<dbReference type="KEGG" id="lam:LA2_03945"/>
<dbReference type="HOGENOM" id="CLU_2916625_0_0_9"/>